<dbReference type="Pfam" id="PF08348">
    <property type="entry name" value="PAS_6"/>
    <property type="match status" value="1"/>
</dbReference>
<evidence type="ECO:0000259" key="1">
    <source>
        <dbReference type="Pfam" id="PF08348"/>
    </source>
</evidence>
<protein>
    <recommendedName>
        <fullName evidence="5">Transcriptional regulator</fullName>
    </recommendedName>
</protein>
<dbReference type="InterPro" id="IPR039445">
    <property type="entry name" value="DauR-like_HTH"/>
</dbReference>
<evidence type="ECO:0000313" key="3">
    <source>
        <dbReference type="EMBL" id="TDD35801.1"/>
    </source>
</evidence>
<evidence type="ECO:0000259" key="2">
    <source>
        <dbReference type="Pfam" id="PF13309"/>
    </source>
</evidence>
<feature type="domain" description="Transcriptional regulator DauR-like HTH" evidence="2">
    <location>
        <begin position="131"/>
        <end position="191"/>
    </location>
</feature>
<evidence type="ECO:0008006" key="5">
    <source>
        <dbReference type="Google" id="ProtNLM"/>
    </source>
</evidence>
<reference evidence="3 4" key="1">
    <citation type="submission" date="2019-03" db="EMBL/GenBank/DDBJ databases">
        <title>Draft genome sequences of novel Actinobacteria.</title>
        <authorList>
            <person name="Sahin N."/>
            <person name="Ay H."/>
            <person name="Saygin H."/>
        </authorList>
    </citation>
    <scope>NUCLEOTIDE SEQUENCE [LARGE SCALE GENOMIC DNA]</scope>
    <source>
        <strain evidence="3 4">CH32</strain>
    </source>
</reference>
<comment type="caution">
    <text evidence="3">The sequence shown here is derived from an EMBL/GenBank/DDBJ whole genome shotgun (WGS) entry which is preliminary data.</text>
</comment>
<feature type="domain" description="YheO-like" evidence="1">
    <location>
        <begin position="2"/>
        <end position="105"/>
    </location>
</feature>
<name>A0A4R4XVT9_9ACTN</name>
<sequence length="199" mass="21775">MWAPVCGAVAALLAPHAEVILHDARRDRVLRVWNPLSRRATGDPSLLGELRRLDPTGDGVYGPYEKLLPDGRRLSSVSAVLRDPDGRPSAVLCVNLDRTPLDQAATLLAAFAAPTAPRPEPLFEQDWTDRVHQIVGTYVRAHGRPAERLTRDDRLAVLAELDEAGVFAVRRAVPVVAAALRISRSTLYALLSDLRRTPS</sequence>
<dbReference type="PANTHER" id="PTHR35568">
    <property type="entry name" value="TRANSCRIPTIONAL REGULATOR DAUR"/>
    <property type="match status" value="1"/>
</dbReference>
<accession>A0A4R4XVT9</accession>
<evidence type="ECO:0000313" key="4">
    <source>
        <dbReference type="Proteomes" id="UP000295302"/>
    </source>
</evidence>
<dbReference type="OrthoDB" id="9796595at2"/>
<organism evidence="3 4">
    <name type="scientific">Nonomuraea terrae</name>
    <dbReference type="NCBI Taxonomy" id="2530383"/>
    <lineage>
        <taxon>Bacteria</taxon>
        <taxon>Bacillati</taxon>
        <taxon>Actinomycetota</taxon>
        <taxon>Actinomycetes</taxon>
        <taxon>Streptosporangiales</taxon>
        <taxon>Streptosporangiaceae</taxon>
        <taxon>Nonomuraea</taxon>
    </lineage>
</organism>
<dbReference type="PANTHER" id="PTHR35568:SF1">
    <property type="entry name" value="TRANSCRIPTIONAL REGULATOR DAUR"/>
    <property type="match status" value="1"/>
</dbReference>
<proteinExistence type="predicted"/>
<keyword evidence="4" id="KW-1185">Reference proteome</keyword>
<dbReference type="AlphaFoldDB" id="A0A4R4XVT9"/>
<dbReference type="Proteomes" id="UP000295302">
    <property type="component" value="Unassembled WGS sequence"/>
</dbReference>
<gene>
    <name evidence="3" type="ORF">E1286_39100</name>
</gene>
<dbReference type="Pfam" id="PF13309">
    <property type="entry name" value="HTH_22"/>
    <property type="match status" value="1"/>
</dbReference>
<dbReference type="InterPro" id="IPR039446">
    <property type="entry name" value="DauR-like"/>
</dbReference>
<dbReference type="InterPro" id="IPR013559">
    <property type="entry name" value="YheO"/>
</dbReference>
<dbReference type="EMBL" id="SMKQ01000211">
    <property type="protein sequence ID" value="TDD35801.1"/>
    <property type="molecule type" value="Genomic_DNA"/>
</dbReference>